<accession>A0A8S0VGB8</accession>
<keyword evidence="2" id="KW-1185">Reference proteome</keyword>
<sequence>MQAKQLATVDIQKQGFRLQRRLQRNRYSDKGSTSPASVDHLFGSRLSTKLRGSSGSPVSHTTCYPTKTGLSQELPMGCSHKRGTAEKSPQDYNYWEDRSLPQVGTSSDLETYLKREGKSRGVKLPDMNKYQRKEFMALYGIIVQQDLSLFNKKGLNKFVAKLKEERDSESRTRQALA</sequence>
<gene>
    <name evidence="1" type="ORF">OLEA9_A061024</name>
</gene>
<evidence type="ECO:0000313" key="2">
    <source>
        <dbReference type="Proteomes" id="UP000594638"/>
    </source>
</evidence>
<dbReference type="AlphaFoldDB" id="A0A8S0VGB8"/>
<reference evidence="1 2" key="1">
    <citation type="submission" date="2019-12" db="EMBL/GenBank/DDBJ databases">
        <authorList>
            <person name="Alioto T."/>
            <person name="Alioto T."/>
            <person name="Gomez Garrido J."/>
        </authorList>
    </citation>
    <scope>NUCLEOTIDE SEQUENCE [LARGE SCALE GENOMIC DNA]</scope>
</reference>
<dbReference type="EMBL" id="CACTIH010009723">
    <property type="protein sequence ID" value="CAA3032865.1"/>
    <property type="molecule type" value="Genomic_DNA"/>
</dbReference>
<dbReference type="Proteomes" id="UP000594638">
    <property type="component" value="Unassembled WGS sequence"/>
</dbReference>
<dbReference type="Gramene" id="OE9A061024T1">
    <property type="protein sequence ID" value="OE9A061024C1"/>
    <property type="gene ID" value="OE9A061024"/>
</dbReference>
<protein>
    <submittedName>
        <fullName evidence="1">Uncharacterized protein</fullName>
    </submittedName>
</protein>
<organism evidence="1 2">
    <name type="scientific">Olea europaea subsp. europaea</name>
    <dbReference type="NCBI Taxonomy" id="158383"/>
    <lineage>
        <taxon>Eukaryota</taxon>
        <taxon>Viridiplantae</taxon>
        <taxon>Streptophyta</taxon>
        <taxon>Embryophyta</taxon>
        <taxon>Tracheophyta</taxon>
        <taxon>Spermatophyta</taxon>
        <taxon>Magnoliopsida</taxon>
        <taxon>eudicotyledons</taxon>
        <taxon>Gunneridae</taxon>
        <taxon>Pentapetalae</taxon>
        <taxon>asterids</taxon>
        <taxon>lamiids</taxon>
        <taxon>Lamiales</taxon>
        <taxon>Oleaceae</taxon>
        <taxon>Oleeae</taxon>
        <taxon>Olea</taxon>
    </lineage>
</organism>
<name>A0A8S0VGB8_OLEEU</name>
<comment type="caution">
    <text evidence="1">The sequence shown here is derived from an EMBL/GenBank/DDBJ whole genome shotgun (WGS) entry which is preliminary data.</text>
</comment>
<evidence type="ECO:0000313" key="1">
    <source>
        <dbReference type="EMBL" id="CAA3032865.1"/>
    </source>
</evidence>
<proteinExistence type="predicted"/>